<sequence length="225" mass="23229">MLNANIPPASELPSSAQLLRSTAIAAATAAVLLVTAVLPAEYGIDPTGVGRVLGLTQMGEIKVQLEEEAEADRLGNPAAGTPAGEQRSSLDAVGSFLAGLVVAPAAAQTLSATPPAQATQSDTMKVTLKPGEGVEVKATMAKDAALTYRWTTEGGPVNHDTHGEPTDDPNATHSYKKGRGVAGDDGVLKAAFTGKHGWFWRNRGSEPVTVTLTTSGAYSDLKRVK</sequence>
<name>A0A235HCY6_AZOBR</name>
<feature type="region of interest" description="Disordered" evidence="1">
    <location>
        <begin position="154"/>
        <end position="173"/>
    </location>
</feature>
<dbReference type="AlphaFoldDB" id="A0A235HCY6"/>
<protein>
    <recommendedName>
        <fullName evidence="4">Transmembrane anchor protein</fullName>
    </recommendedName>
</protein>
<dbReference type="EMBL" id="NOWT01000014">
    <property type="protein sequence ID" value="OYD83363.1"/>
    <property type="molecule type" value="Genomic_DNA"/>
</dbReference>
<proteinExistence type="predicted"/>
<evidence type="ECO:0008006" key="4">
    <source>
        <dbReference type="Google" id="ProtNLM"/>
    </source>
</evidence>
<dbReference type="RefSeq" id="WP_094304304.1">
    <property type="nucleotide sequence ID" value="NZ_NOWT01000014.1"/>
</dbReference>
<evidence type="ECO:0000256" key="1">
    <source>
        <dbReference type="SAM" id="MobiDB-lite"/>
    </source>
</evidence>
<dbReference type="Proteomes" id="UP000215367">
    <property type="component" value="Unassembled WGS sequence"/>
</dbReference>
<accession>A0A235HCY6</accession>
<evidence type="ECO:0000313" key="2">
    <source>
        <dbReference type="EMBL" id="OYD83363.1"/>
    </source>
</evidence>
<gene>
    <name evidence="2" type="ORF">CHT98_15695</name>
</gene>
<comment type="caution">
    <text evidence="2">The sequence shown here is derived from an EMBL/GenBank/DDBJ whole genome shotgun (WGS) entry which is preliminary data.</text>
</comment>
<reference evidence="2 3" key="1">
    <citation type="submission" date="2017-07" db="EMBL/GenBank/DDBJ databases">
        <title>Whole genome sequence of Azospirillum brasilense 2A1, a potential biofertilizer strain.</title>
        <authorList>
            <person name="Fontana C.A."/>
            <person name="Toffoli L.M."/>
            <person name="Salazar S.M."/>
            <person name="Puglisi E."/>
            <person name="Pedraza R."/>
            <person name="Bassi D."/>
            <person name="Cocconcelli P.S."/>
        </authorList>
    </citation>
    <scope>NUCLEOTIDE SEQUENCE [LARGE SCALE GENOMIC DNA]</scope>
    <source>
        <strain evidence="2 3">2A1</strain>
    </source>
</reference>
<organism evidence="2 3">
    <name type="scientific">Azospirillum brasilense</name>
    <dbReference type="NCBI Taxonomy" id="192"/>
    <lineage>
        <taxon>Bacteria</taxon>
        <taxon>Pseudomonadati</taxon>
        <taxon>Pseudomonadota</taxon>
        <taxon>Alphaproteobacteria</taxon>
        <taxon>Rhodospirillales</taxon>
        <taxon>Azospirillaceae</taxon>
        <taxon>Azospirillum</taxon>
    </lineage>
</organism>
<evidence type="ECO:0000313" key="3">
    <source>
        <dbReference type="Proteomes" id="UP000215367"/>
    </source>
</evidence>